<accession>A0A811V5M2</accession>
<evidence type="ECO:0000313" key="1">
    <source>
        <dbReference type="EMBL" id="CAD7004853.1"/>
    </source>
</evidence>
<evidence type="ECO:0000313" key="2">
    <source>
        <dbReference type="Proteomes" id="UP000606786"/>
    </source>
</evidence>
<protein>
    <submittedName>
        <fullName evidence="1">(Mediterranean fruit fly) hypothetical protein</fullName>
    </submittedName>
</protein>
<reference evidence="1" key="1">
    <citation type="submission" date="2020-11" db="EMBL/GenBank/DDBJ databases">
        <authorList>
            <person name="Whitehead M."/>
        </authorList>
    </citation>
    <scope>NUCLEOTIDE SEQUENCE</scope>
    <source>
        <strain evidence="1">EGII</strain>
    </source>
</reference>
<keyword evidence="2" id="KW-1185">Reference proteome</keyword>
<comment type="caution">
    <text evidence="1">The sequence shown here is derived from an EMBL/GenBank/DDBJ whole genome shotgun (WGS) entry which is preliminary data.</text>
</comment>
<gene>
    <name evidence="1" type="ORF">CCAP1982_LOCUS13238</name>
</gene>
<proteinExistence type="predicted"/>
<organism evidence="1 2">
    <name type="scientific">Ceratitis capitata</name>
    <name type="common">Mediterranean fruit fly</name>
    <name type="synonym">Tephritis capitata</name>
    <dbReference type="NCBI Taxonomy" id="7213"/>
    <lineage>
        <taxon>Eukaryota</taxon>
        <taxon>Metazoa</taxon>
        <taxon>Ecdysozoa</taxon>
        <taxon>Arthropoda</taxon>
        <taxon>Hexapoda</taxon>
        <taxon>Insecta</taxon>
        <taxon>Pterygota</taxon>
        <taxon>Neoptera</taxon>
        <taxon>Endopterygota</taxon>
        <taxon>Diptera</taxon>
        <taxon>Brachycera</taxon>
        <taxon>Muscomorpha</taxon>
        <taxon>Tephritoidea</taxon>
        <taxon>Tephritidae</taxon>
        <taxon>Ceratitis</taxon>
        <taxon>Ceratitis</taxon>
    </lineage>
</organism>
<dbReference type="Proteomes" id="UP000606786">
    <property type="component" value="Unassembled WGS sequence"/>
</dbReference>
<dbReference type="EMBL" id="CAJHJT010000034">
    <property type="protein sequence ID" value="CAD7004853.1"/>
    <property type="molecule type" value="Genomic_DNA"/>
</dbReference>
<dbReference type="AlphaFoldDB" id="A0A811V5M2"/>
<name>A0A811V5M2_CERCA</name>
<sequence length="113" mass="13150">MHVHPKATEQKNNENKAEALKLNLCLYVCRELLLFLFLFFAKVVNATLHSVIQKHLQAFIMIQYNNVNNNNYNSNKRQKGLMHFTVFILGLPHASLSLKVNVRCAWHHKPILI</sequence>